<organism evidence="2">
    <name type="scientific">Caenorhabditis remanei</name>
    <name type="common">Caenorhabditis vulgaris</name>
    <dbReference type="NCBI Taxonomy" id="31234"/>
    <lineage>
        <taxon>Eukaryota</taxon>
        <taxon>Metazoa</taxon>
        <taxon>Ecdysozoa</taxon>
        <taxon>Nematoda</taxon>
        <taxon>Chromadorea</taxon>
        <taxon>Rhabditida</taxon>
        <taxon>Rhabditina</taxon>
        <taxon>Rhabditomorpha</taxon>
        <taxon>Rhabditoidea</taxon>
        <taxon>Rhabditidae</taxon>
        <taxon>Peloderinae</taxon>
        <taxon>Caenorhabditis</taxon>
    </lineage>
</organism>
<dbReference type="GeneID" id="9826643"/>
<dbReference type="EMBL" id="DS268511">
    <property type="protein sequence ID" value="EFO84032.1"/>
    <property type="molecule type" value="Genomic_DNA"/>
</dbReference>
<dbReference type="Pfam" id="PF12078">
    <property type="entry name" value="DUF3557"/>
    <property type="match status" value="1"/>
</dbReference>
<protein>
    <recommendedName>
        <fullName evidence="3">DUF38 domain-containing protein</fullName>
    </recommendedName>
</protein>
<evidence type="ECO:0000313" key="2">
    <source>
        <dbReference type="Proteomes" id="UP000008281"/>
    </source>
</evidence>
<sequence length="307" mass="35478">MPLPLSYPGLKCVLENLEAIKRVRIIGRSPGLQKIDKLIPLRLKEFSIVCEEMTINKLRIGYGFDKDKVKFEVKGKIFRRLRGESREDKMKKFVNFFFCGRTIIHVHRLSWCDRMFQNFLPADMKFRVNSLSAFSFSFYTAIPYIDPRSFPLKTLSTTIANTSTNDDHVVKSAETLILFLLNDQTVTVEDLKKLNNKTVAFERFNYSRIDIIPLIQYYIETKKATGTTFTISTGNEILINQILGNFKLAFGEFQCDLNGVNERFIPGSSKFSIPINNESRIQVYAIDVPEQRRYNIIVKPVSEVSRL</sequence>
<dbReference type="InterPro" id="IPR021942">
    <property type="entry name" value="DUF3557"/>
</dbReference>
<name>E3N240_CAERE</name>
<dbReference type="OrthoDB" id="5910309at2759"/>
<dbReference type="InParanoid" id="E3N240"/>
<dbReference type="FunCoup" id="E3N240">
    <property type="interactions" value="426"/>
</dbReference>
<reference evidence="1" key="1">
    <citation type="submission" date="2007-07" db="EMBL/GenBank/DDBJ databases">
        <title>PCAP assembly of the Caenorhabditis remanei genome.</title>
        <authorList>
            <consortium name="The Caenorhabditis remanei Sequencing Consortium"/>
            <person name="Wilson R.K."/>
        </authorList>
    </citation>
    <scope>NUCLEOTIDE SEQUENCE [LARGE SCALE GENOMIC DNA]</scope>
    <source>
        <strain evidence="1">PB4641</strain>
    </source>
</reference>
<evidence type="ECO:0000313" key="1">
    <source>
        <dbReference type="EMBL" id="EFO84032.1"/>
    </source>
</evidence>
<proteinExistence type="predicted"/>
<accession>E3N240</accession>
<dbReference type="AlphaFoldDB" id="E3N240"/>
<dbReference type="HOGENOM" id="CLU_042576_3_1_1"/>
<evidence type="ECO:0008006" key="3">
    <source>
        <dbReference type="Google" id="ProtNLM"/>
    </source>
</evidence>
<dbReference type="PANTHER" id="PTHR31379:SF1">
    <property type="entry name" value="F-BOX C PROTEIN-RELATED"/>
    <property type="match status" value="1"/>
</dbReference>
<dbReference type="CTD" id="9826643"/>
<dbReference type="Proteomes" id="UP000008281">
    <property type="component" value="Unassembled WGS sequence"/>
</dbReference>
<dbReference type="KEGG" id="crq:GCK72_007882"/>
<gene>
    <name evidence="1" type="ORF">CRE_17452</name>
</gene>
<dbReference type="RefSeq" id="XP_003097563.2">
    <property type="nucleotide sequence ID" value="XM_003097515.2"/>
</dbReference>
<keyword evidence="2" id="KW-1185">Reference proteome</keyword>
<dbReference type="PANTHER" id="PTHR31379">
    <property type="entry name" value="F-BOX C PROTEIN-RELATED-RELATED"/>
    <property type="match status" value="1"/>
</dbReference>